<keyword evidence="1" id="KW-1133">Transmembrane helix</keyword>
<dbReference type="Proteomes" id="UP000216354">
    <property type="component" value="Unassembled WGS sequence"/>
</dbReference>
<organism evidence="2 3">
    <name type="scientific">Bordetella genomosp. 1</name>
    <dbReference type="NCBI Taxonomy" id="1395607"/>
    <lineage>
        <taxon>Bacteria</taxon>
        <taxon>Pseudomonadati</taxon>
        <taxon>Pseudomonadota</taxon>
        <taxon>Betaproteobacteria</taxon>
        <taxon>Burkholderiales</taxon>
        <taxon>Alcaligenaceae</taxon>
        <taxon>Bordetella</taxon>
    </lineage>
</organism>
<keyword evidence="1" id="KW-0472">Membrane</keyword>
<dbReference type="EMBL" id="NEVR01000005">
    <property type="protein sequence ID" value="OZI57886.1"/>
    <property type="molecule type" value="Genomic_DNA"/>
</dbReference>
<sequence>MEYVPRPELDAKLQVIEARLDGRVARIEDAAQRIADATQEIRDENRKTQAKISGLKVVLVTTAIASVIAIVFGVAAFNATLTSNMLSAFEAGLHRSDPPTTSATPQK</sequence>
<protein>
    <submittedName>
        <fullName evidence="2">Uncharacterized protein</fullName>
    </submittedName>
</protein>
<name>A0ABX4EVF4_9BORD</name>
<accession>A0ABX4EVF4</accession>
<proteinExistence type="predicted"/>
<feature type="transmembrane region" description="Helical" evidence="1">
    <location>
        <begin position="57"/>
        <end position="77"/>
    </location>
</feature>
<keyword evidence="3" id="KW-1185">Reference proteome</keyword>
<evidence type="ECO:0000313" key="3">
    <source>
        <dbReference type="Proteomes" id="UP000216354"/>
    </source>
</evidence>
<reference evidence="2 3" key="1">
    <citation type="submission" date="2017-05" db="EMBL/GenBank/DDBJ databases">
        <title>Complete and WGS of Bordetella genogroups.</title>
        <authorList>
            <person name="Spilker T."/>
            <person name="Lipuma J."/>
        </authorList>
    </citation>
    <scope>NUCLEOTIDE SEQUENCE [LARGE SCALE GENOMIC DNA]</scope>
    <source>
        <strain evidence="2 3">AU9795</strain>
    </source>
</reference>
<evidence type="ECO:0000256" key="1">
    <source>
        <dbReference type="SAM" id="Phobius"/>
    </source>
</evidence>
<dbReference type="RefSeq" id="WP_094832712.1">
    <property type="nucleotide sequence ID" value="NZ_NEVR01000005.1"/>
</dbReference>
<gene>
    <name evidence="2" type="ORF">CAL27_21040</name>
</gene>
<keyword evidence="1" id="KW-0812">Transmembrane</keyword>
<comment type="caution">
    <text evidence="2">The sequence shown here is derived from an EMBL/GenBank/DDBJ whole genome shotgun (WGS) entry which is preliminary data.</text>
</comment>
<evidence type="ECO:0000313" key="2">
    <source>
        <dbReference type="EMBL" id="OZI57886.1"/>
    </source>
</evidence>